<dbReference type="CDD" id="cd03145">
    <property type="entry name" value="GAT1_cyanophycinase"/>
    <property type="match status" value="1"/>
</dbReference>
<keyword evidence="6" id="KW-0645">Protease</keyword>
<protein>
    <recommendedName>
        <fullName evidence="5">Cyanophycinase</fullName>
        <ecNumber evidence="4">3.4.15.6</ecNumber>
    </recommendedName>
</protein>
<dbReference type="Gene3D" id="3.40.50.880">
    <property type="match status" value="1"/>
</dbReference>
<comment type="caution">
    <text evidence="10">The sequence shown here is derived from an EMBL/GenBank/DDBJ whole genome shotgun (WGS) entry which is preliminary data.</text>
</comment>
<dbReference type="NCBIfam" id="TIGR02069">
    <property type="entry name" value="cyanophycinase"/>
    <property type="match status" value="1"/>
</dbReference>
<dbReference type="GO" id="GO:0008236">
    <property type="term" value="F:serine-type peptidase activity"/>
    <property type="evidence" value="ECO:0007669"/>
    <property type="project" value="UniProtKB-KW"/>
</dbReference>
<comment type="function">
    <text evidence="2">Exopeptidase that catalyzes the hydrolytic cleavage of multi-L-arginyl-poly-L-aspartic acid (cyanophycin; a water-insoluble reserve polymer) into aspartate-arginine dipeptides.</text>
</comment>
<feature type="active site" description="Charge relay system" evidence="9">
    <location>
        <position position="204"/>
    </location>
</feature>
<dbReference type="AlphaFoldDB" id="A0A4U6QGE7"/>
<name>A0A4U6QGE7_9ACTN</name>
<dbReference type="EC" id="3.4.15.6" evidence="4"/>
<comment type="catalytic activity">
    <reaction evidence="1">
        <text>[L-4-(L-arginin-2-N-yl)aspartate](n) + H2O = [L-4-(L-arginin-2-N-yl)aspartate](n-1) + L-4-(L-arginin-2-N-yl)aspartate</text>
        <dbReference type="Rhea" id="RHEA:12845"/>
        <dbReference type="Rhea" id="RHEA-COMP:13728"/>
        <dbReference type="Rhea" id="RHEA-COMP:13734"/>
        <dbReference type="ChEBI" id="CHEBI:15377"/>
        <dbReference type="ChEBI" id="CHEBI:137986"/>
        <dbReference type="ChEBI" id="CHEBI:137991"/>
        <dbReference type="EC" id="3.4.15.6"/>
    </reaction>
</comment>
<accession>A0A4U6QGE7</accession>
<dbReference type="GO" id="GO:0008241">
    <property type="term" value="F:peptidyl-dipeptidase activity"/>
    <property type="evidence" value="ECO:0007669"/>
    <property type="project" value="UniProtKB-EC"/>
</dbReference>
<dbReference type="Proteomes" id="UP000306985">
    <property type="component" value="Unassembled WGS sequence"/>
</dbReference>
<dbReference type="InterPro" id="IPR005320">
    <property type="entry name" value="Peptidase_S51"/>
</dbReference>
<evidence type="ECO:0000256" key="4">
    <source>
        <dbReference type="ARBA" id="ARBA00013115"/>
    </source>
</evidence>
<evidence type="ECO:0000256" key="5">
    <source>
        <dbReference type="ARBA" id="ARBA00015719"/>
    </source>
</evidence>
<keyword evidence="8" id="KW-0720">Serine protease</keyword>
<dbReference type="PANTHER" id="PTHR36175:SF1">
    <property type="entry name" value="CYANOPHYCINASE"/>
    <property type="match status" value="1"/>
</dbReference>
<evidence type="ECO:0000313" key="11">
    <source>
        <dbReference type="Proteomes" id="UP000306985"/>
    </source>
</evidence>
<evidence type="ECO:0000256" key="8">
    <source>
        <dbReference type="ARBA" id="ARBA00022825"/>
    </source>
</evidence>
<evidence type="ECO:0000313" key="10">
    <source>
        <dbReference type="EMBL" id="TKV59178.1"/>
    </source>
</evidence>
<dbReference type="GO" id="GO:0004180">
    <property type="term" value="F:carboxypeptidase activity"/>
    <property type="evidence" value="ECO:0007669"/>
    <property type="project" value="UniProtKB-KW"/>
</dbReference>
<evidence type="ECO:0000256" key="2">
    <source>
        <dbReference type="ARBA" id="ARBA00002039"/>
    </source>
</evidence>
<evidence type="ECO:0000256" key="1">
    <source>
        <dbReference type="ARBA" id="ARBA00001092"/>
    </source>
</evidence>
<organism evidence="10 11">
    <name type="scientific">Nakamurella flava</name>
    <dbReference type="NCBI Taxonomy" id="2576308"/>
    <lineage>
        <taxon>Bacteria</taxon>
        <taxon>Bacillati</taxon>
        <taxon>Actinomycetota</taxon>
        <taxon>Actinomycetes</taxon>
        <taxon>Nakamurellales</taxon>
        <taxon>Nakamurellaceae</taxon>
        <taxon>Nakamurella</taxon>
    </lineage>
</organism>
<dbReference type="InterPro" id="IPR011811">
    <property type="entry name" value="Peptidase_S51_cyanophycinase"/>
</dbReference>
<gene>
    <name evidence="10" type="ORF">FDO65_11115</name>
</gene>
<evidence type="ECO:0000256" key="6">
    <source>
        <dbReference type="ARBA" id="ARBA00022670"/>
    </source>
</evidence>
<keyword evidence="7 10" id="KW-0378">Hydrolase</keyword>
<dbReference type="Pfam" id="PF03575">
    <property type="entry name" value="Peptidase_S51"/>
    <property type="match status" value="1"/>
</dbReference>
<evidence type="ECO:0000256" key="3">
    <source>
        <dbReference type="ARBA" id="ARBA00006534"/>
    </source>
</evidence>
<dbReference type="InterPro" id="IPR029062">
    <property type="entry name" value="Class_I_gatase-like"/>
</dbReference>
<keyword evidence="11" id="KW-1185">Reference proteome</keyword>
<dbReference type="PIRSF" id="PIRSF032067">
    <property type="entry name" value="Cyanophycinase"/>
    <property type="match status" value="1"/>
</dbReference>
<feature type="active site" description="Charge relay system" evidence="9">
    <location>
        <position position="177"/>
    </location>
</feature>
<dbReference type="SUPFAM" id="SSF52317">
    <property type="entry name" value="Class I glutamine amidotransferase-like"/>
    <property type="match status" value="1"/>
</dbReference>
<dbReference type="OrthoDB" id="9799980at2"/>
<sequence length="318" mass="33004">MPTEDQPVAPGIVLPIGGAEDKLGRMTILRDVVRLAGGANARIVVLSTASSLGDEITQAYIDLFLQLGVADVAGIRPESREQAQDADLAELVGRATAVFMTGGNQVKLSTLVVGTALGDAIVAAHRRGALVAGTSAGASICSEHMVSFGSGGTTPKFRVGQVSQGLGLVPGAIVDQHFTQRNRFGRLYALVAANPHQLGIGIDEDTAAMIGPDGRLEVRGRGVVTVVDGGELITTAYTATGTQPLLLSNLRVHTLPRGAVFDLRARRLLSAPGLPDADGAPGILRPSDAPAEIDPATSRLIRAEGVHETTAQLRRRPS</sequence>
<dbReference type="GO" id="GO:0006508">
    <property type="term" value="P:proteolysis"/>
    <property type="evidence" value="ECO:0007669"/>
    <property type="project" value="UniProtKB-KW"/>
</dbReference>
<evidence type="ECO:0000256" key="7">
    <source>
        <dbReference type="ARBA" id="ARBA00022801"/>
    </source>
</evidence>
<dbReference type="RefSeq" id="WP_137449776.1">
    <property type="nucleotide sequence ID" value="NZ_SZZH01000002.1"/>
</dbReference>
<proteinExistence type="inferred from homology"/>
<keyword evidence="10" id="KW-0121">Carboxypeptidase</keyword>
<evidence type="ECO:0000256" key="9">
    <source>
        <dbReference type="PIRSR" id="PIRSR032067-1"/>
    </source>
</evidence>
<dbReference type="PANTHER" id="PTHR36175">
    <property type="entry name" value="CYANOPHYCINASE"/>
    <property type="match status" value="1"/>
</dbReference>
<dbReference type="EMBL" id="SZZH01000002">
    <property type="protein sequence ID" value="TKV59178.1"/>
    <property type="molecule type" value="Genomic_DNA"/>
</dbReference>
<reference evidence="10 11" key="1">
    <citation type="submission" date="2019-05" db="EMBL/GenBank/DDBJ databases">
        <title>Nakamurella sp. N5BH11, whole genome shotgun sequence.</title>
        <authorList>
            <person name="Tuo L."/>
        </authorList>
    </citation>
    <scope>NUCLEOTIDE SEQUENCE [LARGE SCALE GENOMIC DNA]</scope>
    <source>
        <strain evidence="10 11">N5BH11</strain>
    </source>
</reference>
<feature type="active site" description="Charge relay system" evidence="9">
    <location>
        <position position="135"/>
    </location>
</feature>
<comment type="similarity">
    <text evidence="3">Belongs to the peptidase S51 family.</text>
</comment>